<reference evidence="1 2" key="1">
    <citation type="submission" date="2020-08" db="EMBL/GenBank/DDBJ databases">
        <title>Sequencing the genomes of 1000 actinobacteria strains.</title>
        <authorList>
            <person name="Klenk H.-P."/>
        </authorList>
    </citation>
    <scope>NUCLEOTIDE SEQUENCE [LARGE SCALE GENOMIC DNA]</scope>
    <source>
        <strain evidence="1 2">DSM 22826</strain>
    </source>
</reference>
<evidence type="ECO:0000313" key="1">
    <source>
        <dbReference type="EMBL" id="MBB2994814.1"/>
    </source>
</evidence>
<dbReference type="RefSeq" id="WP_221184378.1">
    <property type="nucleotide sequence ID" value="NZ_BAABGK010000036.1"/>
</dbReference>
<dbReference type="AlphaFoldDB" id="A0A839QJ93"/>
<keyword evidence="2" id="KW-1185">Reference proteome</keyword>
<dbReference type="Proteomes" id="UP000523000">
    <property type="component" value="Unassembled WGS sequence"/>
</dbReference>
<evidence type="ECO:0000313" key="2">
    <source>
        <dbReference type="Proteomes" id="UP000523000"/>
    </source>
</evidence>
<dbReference type="Gene3D" id="3.40.630.40">
    <property type="entry name" value="Zn-dependent exopeptidases"/>
    <property type="match status" value="1"/>
</dbReference>
<name>A0A839QJ93_9MICC</name>
<protein>
    <recommendedName>
        <fullName evidence="3">N-formylglutamate amidohydrolase</fullName>
    </recommendedName>
</protein>
<dbReference type="InterPro" id="IPR007709">
    <property type="entry name" value="N-FG_amidohydro"/>
</dbReference>
<comment type="caution">
    <text evidence="1">The sequence shown here is derived from an EMBL/GenBank/DDBJ whole genome shotgun (WGS) entry which is preliminary data.</text>
</comment>
<dbReference type="SUPFAM" id="SSF53187">
    <property type="entry name" value="Zn-dependent exopeptidases"/>
    <property type="match status" value="1"/>
</dbReference>
<gene>
    <name evidence="1" type="ORF">E9229_001005</name>
</gene>
<organism evidence="1 2">
    <name type="scientific">Paeniglutamicibacter cryotolerans</name>
    <dbReference type="NCBI Taxonomy" id="670079"/>
    <lineage>
        <taxon>Bacteria</taxon>
        <taxon>Bacillati</taxon>
        <taxon>Actinomycetota</taxon>
        <taxon>Actinomycetes</taxon>
        <taxon>Micrococcales</taxon>
        <taxon>Micrococcaceae</taxon>
        <taxon>Paeniglutamicibacter</taxon>
    </lineage>
</organism>
<evidence type="ECO:0008006" key="3">
    <source>
        <dbReference type="Google" id="ProtNLM"/>
    </source>
</evidence>
<accession>A0A839QJ93</accession>
<dbReference type="EMBL" id="JACHVS010000001">
    <property type="protein sequence ID" value="MBB2994814.1"/>
    <property type="molecule type" value="Genomic_DNA"/>
</dbReference>
<sequence>MATTAPAQPIPTGAPILIPAGKTFSPTEITFFQGKGNRTLEQAIDEADVLVSCPHSGDAVPEELAPFLAPEFTHRLQFDYSDRTTGPVVRAWAEIDPRIIYVENPHPRLLRDPNRAKPADLAAQLRQAFERVRAAGAWNRVDLTGIDTIRPVTFSFYPLLKVPGSDAELTAMVKAFEQVAERGLGVYEATRDSLRTAMLTAAIKRAAATGTQQNITTLSFHDTMNHTATRDGAVNVERAPKDRLPDVVALSNRGDKQGNRRGSEVITMDPDQLRTLAECHRIGFNVSDPAAVALNTPYLGSQEIIAAGEEFRELTDATFILTAGTSRVRVGAVQAEFLREHLLGERATAELTRPGTGWPEEDTQWTATLARHCQTSWDEFRAYQAGQDS</sequence>
<proteinExistence type="predicted"/>
<dbReference type="Pfam" id="PF05013">
    <property type="entry name" value="FGase"/>
    <property type="match status" value="1"/>
</dbReference>